<sequence>MKAPLVALLWVPVWVIVAKAEESLGNQRRANISNEETLNKSNRPNMQDSTQGEEETRKKEEKIHHFYQAGPEMLKHSKNIEEKLVIRLLLVKAAKMGAQKAMEKVASDLLFGYNRPQDIKAAVSLYKILAEEGSHKGQTALGFLSSYGIGVEYNQAKALLYYTFASTGGNLISQMILGNRYWLGINVPRNCEAALINYRKVADFIANKLEKREEMPVEKVRLMERSENLSSEFLDWNIHQYYKFLAERGDTLIQLYLGQLHLMGRKGLEKDHTKAFYYFLKAANAGNADGMAFLGKMYLEGSAAVTQSNITALKYFIMAADKGNSIGLWGLGLLYFHGRGVPLNYTEAFKYFQKAAKKGSANAQFQLGVMYHTGSGVKRDFKRAFQYFYLASQNGQALALYYLAQMYATGTGVLRSCQNAVELYRTIGELGRWSEKFLTAYSAYQAGNIDSSLIQYAFLAEMGYEVAQSNSAHIMESGKVKLLQKDQIYPLALLLWNRAASQGNAFARIKIGDYYFYGFGTKIDYVTAAVHYNLAANQQNAQAMFNLAYMYEHGLGIPKDIYLARRLYDLAAETNPDACIPVFLASIRLEAMHVLTDLQLLNFTGNWKLLALNSMLRHHWDLFLMILIVVLLTLLINNRQN</sequence>
<proteinExistence type="inferred from homology"/>
<reference evidence="6" key="2">
    <citation type="submission" date="2025-08" db="UniProtKB">
        <authorList>
            <consortium name="RefSeq"/>
        </authorList>
    </citation>
    <scope>IDENTIFICATION</scope>
</reference>
<keyword evidence="5" id="KW-1185">Reference proteome</keyword>
<evidence type="ECO:0000256" key="4">
    <source>
        <dbReference type="SAM" id="SignalP"/>
    </source>
</evidence>
<feature type="signal peptide" evidence="4">
    <location>
        <begin position="1"/>
        <end position="20"/>
    </location>
</feature>
<name>A0A6J0U873_9SAUR</name>
<dbReference type="SMART" id="SM00671">
    <property type="entry name" value="SEL1"/>
    <property type="match status" value="10"/>
</dbReference>
<evidence type="ECO:0000256" key="1">
    <source>
        <dbReference type="ARBA" id="ARBA00038101"/>
    </source>
</evidence>
<dbReference type="GO" id="GO:0036503">
    <property type="term" value="P:ERAD pathway"/>
    <property type="evidence" value="ECO:0007669"/>
    <property type="project" value="TreeGrafter"/>
</dbReference>
<evidence type="ECO:0000313" key="5">
    <source>
        <dbReference type="Proteomes" id="UP001652642"/>
    </source>
</evidence>
<keyword evidence="3" id="KW-1133">Transmembrane helix</keyword>
<feature type="region of interest" description="Disordered" evidence="2">
    <location>
        <begin position="31"/>
        <end position="61"/>
    </location>
</feature>
<comment type="similarity">
    <text evidence="1">Belongs to the sel-1 family.</text>
</comment>
<gene>
    <name evidence="6" type="primary">SEL1L2</name>
</gene>
<dbReference type="GO" id="GO:0005789">
    <property type="term" value="C:endoplasmic reticulum membrane"/>
    <property type="evidence" value="ECO:0007669"/>
    <property type="project" value="TreeGrafter"/>
</dbReference>
<dbReference type="CTD" id="80343"/>
<evidence type="ECO:0000256" key="2">
    <source>
        <dbReference type="SAM" id="MobiDB-lite"/>
    </source>
</evidence>
<evidence type="ECO:0000313" key="6">
    <source>
        <dbReference type="RefSeq" id="XP_020656897.2"/>
    </source>
</evidence>
<dbReference type="GeneID" id="110083093"/>
<feature type="transmembrane region" description="Helical" evidence="3">
    <location>
        <begin position="618"/>
        <end position="636"/>
    </location>
</feature>
<protein>
    <submittedName>
        <fullName evidence="6">Protein sel-1 homolog 2 isoform X1</fullName>
    </submittedName>
</protein>
<dbReference type="Pfam" id="PF08238">
    <property type="entry name" value="Sel1"/>
    <property type="match status" value="11"/>
</dbReference>
<feature type="chain" id="PRO_5045586851" evidence="4">
    <location>
        <begin position="21"/>
        <end position="641"/>
    </location>
</feature>
<dbReference type="OrthoDB" id="27934at2759"/>
<evidence type="ECO:0000256" key="3">
    <source>
        <dbReference type="SAM" id="Phobius"/>
    </source>
</evidence>
<dbReference type="SUPFAM" id="SSF81901">
    <property type="entry name" value="HCP-like"/>
    <property type="match status" value="3"/>
</dbReference>
<dbReference type="InterPro" id="IPR011990">
    <property type="entry name" value="TPR-like_helical_dom_sf"/>
</dbReference>
<feature type="compositionally biased region" description="Polar residues" evidence="2">
    <location>
        <begin position="31"/>
        <end position="50"/>
    </location>
</feature>
<keyword evidence="3" id="KW-0472">Membrane</keyword>
<keyword evidence="3" id="KW-0812">Transmembrane</keyword>
<dbReference type="InterPro" id="IPR050767">
    <property type="entry name" value="Sel1_AlgK"/>
</dbReference>
<dbReference type="Gene3D" id="1.25.40.10">
    <property type="entry name" value="Tetratricopeptide repeat domain"/>
    <property type="match status" value="3"/>
</dbReference>
<dbReference type="AlphaFoldDB" id="A0A6J0U873"/>
<dbReference type="PANTHER" id="PTHR11102">
    <property type="entry name" value="SEL-1-LIKE PROTEIN"/>
    <property type="match status" value="1"/>
</dbReference>
<dbReference type="InParanoid" id="A0A6J0U873"/>
<dbReference type="Proteomes" id="UP001652642">
    <property type="component" value="Chromosome 1"/>
</dbReference>
<keyword evidence="4" id="KW-0732">Signal</keyword>
<dbReference type="KEGG" id="pvt:110083093"/>
<organism evidence="5 6">
    <name type="scientific">Pogona vitticeps</name>
    <name type="common">central bearded dragon</name>
    <dbReference type="NCBI Taxonomy" id="103695"/>
    <lineage>
        <taxon>Eukaryota</taxon>
        <taxon>Metazoa</taxon>
        <taxon>Chordata</taxon>
        <taxon>Craniata</taxon>
        <taxon>Vertebrata</taxon>
        <taxon>Euteleostomi</taxon>
        <taxon>Lepidosauria</taxon>
        <taxon>Squamata</taxon>
        <taxon>Bifurcata</taxon>
        <taxon>Unidentata</taxon>
        <taxon>Episquamata</taxon>
        <taxon>Toxicofera</taxon>
        <taxon>Iguania</taxon>
        <taxon>Acrodonta</taxon>
        <taxon>Agamidae</taxon>
        <taxon>Amphibolurinae</taxon>
        <taxon>Pogona</taxon>
    </lineage>
</organism>
<accession>A0A6J0U873</accession>
<dbReference type="InterPro" id="IPR006597">
    <property type="entry name" value="Sel1-like"/>
</dbReference>
<dbReference type="PANTHER" id="PTHR11102:SF53">
    <property type="entry name" value="PROTEIN SEL-1 HOMOLOG 2"/>
    <property type="match status" value="1"/>
</dbReference>
<reference evidence="5" key="1">
    <citation type="submission" date="2025-05" db="UniProtKB">
        <authorList>
            <consortium name="RefSeq"/>
        </authorList>
    </citation>
    <scope>NUCLEOTIDE SEQUENCE [LARGE SCALE GENOMIC DNA]</scope>
</reference>
<dbReference type="RefSeq" id="XP_020656897.2">
    <property type="nucleotide sequence ID" value="XM_020801238.2"/>
</dbReference>